<organism evidence="2 3">
    <name type="scientific">Paenibacillus athensensis</name>
    <dbReference type="NCBI Taxonomy" id="1967502"/>
    <lineage>
        <taxon>Bacteria</taxon>
        <taxon>Bacillati</taxon>
        <taxon>Bacillota</taxon>
        <taxon>Bacilli</taxon>
        <taxon>Bacillales</taxon>
        <taxon>Paenibacillaceae</taxon>
        <taxon>Paenibacillus</taxon>
    </lineage>
</organism>
<dbReference type="InterPro" id="IPR029058">
    <property type="entry name" value="AB_hydrolase_fold"/>
</dbReference>
<sequence>MSSRIWEDLSSLFPEAEHHYIDYTHCTEPEHYRAAVRRLLASGDSRPWSLVGWSLGGILALEEVICGQLCVDSVVLIGATLKFTADDRAKGWPKRVLERMIKQVRCDPQAVVESFAAAMLTQEELELADRQRLLEYAAEAVPETADSLAAGLGLLLESDLTGRWAAWRAQAEGGQGAAKPRLLWIHGQADAICPPGAMPDDLTERERSVLAAAGHAPMVTQRARLEHELRGFWHGD</sequence>
<proteinExistence type="predicted"/>
<comment type="caution">
    <text evidence="2">The sequence shown here is derived from an EMBL/GenBank/DDBJ whole genome shotgun (WGS) entry which is preliminary data.</text>
</comment>
<feature type="domain" description="AB hydrolase-1" evidence="1">
    <location>
        <begin position="2"/>
        <end position="224"/>
    </location>
</feature>
<evidence type="ECO:0000259" key="1">
    <source>
        <dbReference type="Pfam" id="PF12697"/>
    </source>
</evidence>
<name>A0A4Y8PVP0_9BACL</name>
<dbReference type="Proteomes" id="UP000298246">
    <property type="component" value="Unassembled WGS sequence"/>
</dbReference>
<protein>
    <recommendedName>
        <fullName evidence="1">AB hydrolase-1 domain-containing protein</fullName>
    </recommendedName>
</protein>
<dbReference type="OrthoDB" id="9773293at2"/>
<evidence type="ECO:0000313" key="2">
    <source>
        <dbReference type="EMBL" id="TFE85036.1"/>
    </source>
</evidence>
<evidence type="ECO:0000313" key="3">
    <source>
        <dbReference type="Proteomes" id="UP000298246"/>
    </source>
</evidence>
<gene>
    <name evidence="2" type="ORF">B5M42_18495</name>
</gene>
<dbReference type="Pfam" id="PF12697">
    <property type="entry name" value="Abhydrolase_6"/>
    <property type="match status" value="1"/>
</dbReference>
<dbReference type="EMBL" id="MYFO01000029">
    <property type="protein sequence ID" value="TFE85036.1"/>
    <property type="molecule type" value="Genomic_DNA"/>
</dbReference>
<dbReference type="Gene3D" id="3.40.50.1820">
    <property type="entry name" value="alpha/beta hydrolase"/>
    <property type="match status" value="1"/>
</dbReference>
<accession>A0A4Y8PVP0</accession>
<reference evidence="2 3" key="1">
    <citation type="submission" date="2017-03" db="EMBL/GenBank/DDBJ databases">
        <title>Isolation of Levoglucosan Utilizing Bacteria.</title>
        <authorList>
            <person name="Arya A.S."/>
        </authorList>
    </citation>
    <scope>NUCLEOTIDE SEQUENCE [LARGE SCALE GENOMIC DNA]</scope>
    <source>
        <strain evidence="2 3">MEC069</strain>
    </source>
</reference>
<dbReference type="SUPFAM" id="SSF53474">
    <property type="entry name" value="alpha/beta-Hydrolases"/>
    <property type="match status" value="1"/>
</dbReference>
<dbReference type="AlphaFoldDB" id="A0A4Y8PVP0"/>
<keyword evidence="3" id="KW-1185">Reference proteome</keyword>
<dbReference type="InterPro" id="IPR000073">
    <property type="entry name" value="AB_hydrolase_1"/>
</dbReference>